<organism evidence="4 5">
    <name type="scientific">Corynebacterium efficiens (strain DSM 44549 / YS-314 / AJ 12310 / JCM 11189 / NBRC 100395)</name>
    <dbReference type="NCBI Taxonomy" id="196164"/>
    <lineage>
        <taxon>Bacteria</taxon>
        <taxon>Bacillati</taxon>
        <taxon>Actinomycetota</taxon>
        <taxon>Actinomycetes</taxon>
        <taxon>Mycobacteriales</taxon>
        <taxon>Corynebacteriaceae</taxon>
        <taxon>Corynebacterium</taxon>
    </lineage>
</organism>
<dbReference type="Gene3D" id="3.40.630.30">
    <property type="match status" value="1"/>
</dbReference>
<keyword evidence="5" id="KW-1185">Reference proteome</keyword>
<dbReference type="GO" id="GO:0016747">
    <property type="term" value="F:acyltransferase activity, transferring groups other than amino-acyl groups"/>
    <property type="evidence" value="ECO:0007669"/>
    <property type="project" value="InterPro"/>
</dbReference>
<dbReference type="PANTHER" id="PTHR43420:SF47">
    <property type="entry name" value="N-ACETYLTRANSFERASE DOMAIN-CONTAINING PROTEIN"/>
    <property type="match status" value="1"/>
</dbReference>
<keyword evidence="2" id="KW-0012">Acyltransferase</keyword>
<dbReference type="EMBL" id="BA000035">
    <property type="protein sequence ID" value="BAC17918.1"/>
    <property type="molecule type" value="Genomic_DNA"/>
</dbReference>
<keyword evidence="1" id="KW-0808">Transferase</keyword>
<dbReference type="InterPro" id="IPR050680">
    <property type="entry name" value="YpeA/RimI_acetyltransf"/>
</dbReference>
<feature type="domain" description="N-acetyltransferase" evidence="3">
    <location>
        <begin position="37"/>
        <end position="213"/>
    </location>
</feature>
<name>Q8FQL1_COREF</name>
<evidence type="ECO:0000313" key="4">
    <source>
        <dbReference type="EMBL" id="BAC17918.1"/>
    </source>
</evidence>
<dbReference type="STRING" id="196164.gene:10741516"/>
<dbReference type="HOGENOM" id="CLU_013985_13_2_11"/>
<evidence type="ECO:0000313" key="5">
    <source>
        <dbReference type="Proteomes" id="UP000001409"/>
    </source>
</evidence>
<dbReference type="InterPro" id="IPR000182">
    <property type="entry name" value="GNAT_dom"/>
</dbReference>
<dbReference type="CDD" id="cd04301">
    <property type="entry name" value="NAT_SF"/>
    <property type="match status" value="1"/>
</dbReference>
<dbReference type="PROSITE" id="PS51186">
    <property type="entry name" value="GNAT"/>
    <property type="match status" value="1"/>
</dbReference>
<sequence length="216" mass="23867">MCACHSSRIPVRTTSSPGHWCEHQTVNARPKENTMPLTFARARPEDTAAVQQVYRRIIDHLGATIDYPRWHQVGHPSPELIAAWITAGELYVVRDGADDNSILGSILGAVVLNHDTADGYGRADWSIDVPPGQVLVVHALGVLPERAGQGIARFILDATVDLARQQGMRAIRLDVYVDNTPALRLYTAYGFTDLGCHHLDYGTYGLTEFHLFELVL</sequence>
<evidence type="ECO:0000259" key="3">
    <source>
        <dbReference type="PROSITE" id="PS51186"/>
    </source>
</evidence>
<proteinExistence type="predicted"/>
<reference evidence="4 5" key="1">
    <citation type="journal article" date="2003" name="Genome Res.">
        <title>Comparative complete genome sequence analysis of the amino acid replacements responsible for the thermostability of Corynebacterium efficiens.</title>
        <authorList>
            <person name="Nishio Y."/>
            <person name="Nakamura Y."/>
            <person name="Kawarabayasi Y."/>
            <person name="Usuda Y."/>
            <person name="Kimura E."/>
            <person name="Sugimoto S."/>
            <person name="Matsui K."/>
            <person name="Yamagishi A."/>
            <person name="Kikuchi H."/>
            <person name="Ikeo K."/>
            <person name="Gojobori T."/>
        </authorList>
    </citation>
    <scope>NUCLEOTIDE SEQUENCE [LARGE SCALE GENOMIC DNA]</scope>
    <source>
        <strain evidence="5">DSM 44549 / YS-314 / AJ 12310 / JCM 11189 / NBRC 100395</strain>
    </source>
</reference>
<dbReference type="KEGG" id="cef:CE1108"/>
<evidence type="ECO:0000256" key="2">
    <source>
        <dbReference type="ARBA" id="ARBA00023315"/>
    </source>
</evidence>
<evidence type="ECO:0000256" key="1">
    <source>
        <dbReference type="ARBA" id="ARBA00022679"/>
    </source>
</evidence>
<accession>Q8FQL1</accession>
<dbReference type="Proteomes" id="UP000001409">
    <property type="component" value="Chromosome"/>
</dbReference>
<dbReference type="InterPro" id="IPR016181">
    <property type="entry name" value="Acyl_CoA_acyltransferase"/>
</dbReference>
<protein>
    <recommendedName>
        <fullName evidence="3">N-acetyltransferase domain-containing protein</fullName>
    </recommendedName>
</protein>
<dbReference type="PANTHER" id="PTHR43420">
    <property type="entry name" value="ACETYLTRANSFERASE"/>
    <property type="match status" value="1"/>
</dbReference>
<dbReference type="Pfam" id="PF00583">
    <property type="entry name" value="Acetyltransf_1"/>
    <property type="match status" value="1"/>
</dbReference>
<dbReference type="AlphaFoldDB" id="Q8FQL1"/>
<dbReference type="SUPFAM" id="SSF55729">
    <property type="entry name" value="Acyl-CoA N-acyltransferases (Nat)"/>
    <property type="match status" value="1"/>
</dbReference>
<dbReference type="eggNOG" id="COG0456">
    <property type="taxonomic scope" value="Bacteria"/>
</dbReference>